<evidence type="ECO:0000313" key="3">
    <source>
        <dbReference type="Proteomes" id="UP000295254"/>
    </source>
</evidence>
<accession>A0A1H2MDS1</accession>
<dbReference type="OrthoDB" id="7009766at2"/>
<protein>
    <submittedName>
        <fullName evidence="2">LuxR family transcriptional regulator</fullName>
    </submittedName>
</protein>
<dbReference type="SUPFAM" id="SSF46894">
    <property type="entry name" value="C-terminal effector domain of the bipartite response regulators"/>
    <property type="match status" value="1"/>
</dbReference>
<dbReference type="Gene3D" id="1.10.10.10">
    <property type="entry name" value="Winged helix-like DNA-binding domain superfamily/Winged helix DNA-binding domain"/>
    <property type="match status" value="1"/>
</dbReference>
<proteinExistence type="predicted"/>
<dbReference type="Proteomes" id="UP000295254">
    <property type="component" value="Unassembled WGS sequence"/>
</dbReference>
<dbReference type="STRING" id="95300.SAMN05216558_0624"/>
<gene>
    <name evidence="2" type="ORF">EIY72_18250</name>
</gene>
<evidence type="ECO:0000313" key="2">
    <source>
        <dbReference type="EMBL" id="TDB59876.1"/>
    </source>
</evidence>
<dbReference type="SMART" id="SM00421">
    <property type="entry name" value="HTH_LUXR"/>
    <property type="match status" value="1"/>
</dbReference>
<reference evidence="3" key="1">
    <citation type="journal article" date="2019" name="bioRxiv">
        <title>Bacterially produced spermidine induces plant systemic susceptibility to pathogens.</title>
        <authorList>
            <person name="Melnyk R.A."/>
            <person name="Beskrovnaya P.A."/>
            <person name="Liu Z."/>
            <person name="Song Y."/>
            <person name="Haney C.H."/>
        </authorList>
    </citation>
    <scope>NUCLEOTIDE SEQUENCE [LARGE SCALE GENOMIC DNA]</scope>
    <source>
        <strain evidence="3">Dha-51</strain>
    </source>
</reference>
<dbReference type="InterPro" id="IPR036388">
    <property type="entry name" value="WH-like_DNA-bd_sf"/>
</dbReference>
<keyword evidence="3" id="KW-1185">Reference proteome</keyword>
<organism evidence="2 3">
    <name type="scientific">Pseudomonas vancouverensis</name>
    <dbReference type="NCBI Taxonomy" id="95300"/>
    <lineage>
        <taxon>Bacteria</taxon>
        <taxon>Pseudomonadati</taxon>
        <taxon>Pseudomonadota</taxon>
        <taxon>Gammaproteobacteria</taxon>
        <taxon>Pseudomonadales</taxon>
        <taxon>Pseudomonadaceae</taxon>
        <taxon>Pseudomonas</taxon>
    </lineage>
</organism>
<evidence type="ECO:0000259" key="1">
    <source>
        <dbReference type="SMART" id="SM00421"/>
    </source>
</evidence>
<dbReference type="RefSeq" id="WP_093215929.1">
    <property type="nucleotide sequence ID" value="NZ_LT629803.1"/>
</dbReference>
<dbReference type="GO" id="GO:0003677">
    <property type="term" value="F:DNA binding"/>
    <property type="evidence" value="ECO:0007669"/>
    <property type="project" value="InterPro"/>
</dbReference>
<dbReference type="AlphaFoldDB" id="A0A1H2MDS1"/>
<dbReference type="InterPro" id="IPR016032">
    <property type="entry name" value="Sig_transdc_resp-reg_C-effctor"/>
</dbReference>
<dbReference type="InterPro" id="IPR000792">
    <property type="entry name" value="Tscrpt_reg_LuxR_C"/>
</dbReference>
<comment type="caution">
    <text evidence="2">The sequence shown here is derived from an EMBL/GenBank/DDBJ whole genome shotgun (WGS) entry which is preliminary data.</text>
</comment>
<dbReference type="GO" id="GO:0006355">
    <property type="term" value="P:regulation of DNA-templated transcription"/>
    <property type="evidence" value="ECO:0007669"/>
    <property type="project" value="InterPro"/>
</dbReference>
<dbReference type="EMBL" id="RRZK01000026">
    <property type="protein sequence ID" value="TDB59876.1"/>
    <property type="molecule type" value="Genomic_DNA"/>
</dbReference>
<name>A0A1H2MDS1_PSEVA</name>
<sequence length="274" mass="30658">MDYWQLRPFEARLNISSSRAANILARMEADRGRSLAMDLLSLAGKSVPLAQCTIFTYSEGRNPELLSFADHGRNVELARVSGIYTQRFFSRDGNRQAIAALGANERIIVQRQSIEDIADTRYRHVCYEQPRISERLALLSTCKSERWLSVNFYRGREHGALSCGEIDHLEALAPVAMQVVRLHHQAYLQVQEMPSILAERVASLCPNLTARDKLLLRLMLAGSDSVDIAHRMGVQPSSAATYIKRLYRKVGVSGLRELLAVATQPLHGSVDTLP</sequence>
<dbReference type="Pfam" id="PF00196">
    <property type="entry name" value="GerE"/>
    <property type="match status" value="1"/>
</dbReference>
<feature type="domain" description="HTH luxR-type" evidence="1">
    <location>
        <begin position="205"/>
        <end position="262"/>
    </location>
</feature>